<evidence type="ECO:0000313" key="3">
    <source>
        <dbReference type="Proteomes" id="UP000186549"/>
    </source>
</evidence>
<protein>
    <submittedName>
        <fullName evidence="2">Uncharacterized protein</fullName>
    </submittedName>
</protein>
<dbReference type="Proteomes" id="UP000186549">
    <property type="component" value="Unassembled WGS sequence"/>
</dbReference>
<dbReference type="PROSITE" id="PS51257">
    <property type="entry name" value="PROKAR_LIPOPROTEIN"/>
    <property type="match status" value="1"/>
</dbReference>
<name>A0A1Q6I9G1_BACUN</name>
<organism evidence="2 3">
    <name type="scientific">Bacteroides uniformis</name>
    <dbReference type="NCBI Taxonomy" id="820"/>
    <lineage>
        <taxon>Bacteria</taxon>
        <taxon>Pseudomonadati</taxon>
        <taxon>Bacteroidota</taxon>
        <taxon>Bacteroidia</taxon>
        <taxon>Bacteroidales</taxon>
        <taxon>Bacteroidaceae</taxon>
        <taxon>Bacteroides</taxon>
    </lineage>
</organism>
<comment type="caution">
    <text evidence="2">The sequence shown here is derived from an EMBL/GenBank/DDBJ whole genome shotgun (WGS) entry which is preliminary data.</text>
</comment>
<dbReference type="AlphaFoldDB" id="A0A1Q6I9G1"/>
<keyword evidence="1" id="KW-0812">Transmembrane</keyword>
<dbReference type="EMBL" id="MNQU01000167">
    <property type="protein sequence ID" value="OKZ35496.1"/>
    <property type="molecule type" value="Genomic_DNA"/>
</dbReference>
<feature type="transmembrane region" description="Helical" evidence="1">
    <location>
        <begin position="109"/>
        <end position="128"/>
    </location>
</feature>
<keyword evidence="1" id="KW-1133">Transmembrane helix</keyword>
<evidence type="ECO:0000313" key="2">
    <source>
        <dbReference type="EMBL" id="OKZ35496.1"/>
    </source>
</evidence>
<evidence type="ECO:0000256" key="1">
    <source>
        <dbReference type="SAM" id="Phobius"/>
    </source>
</evidence>
<gene>
    <name evidence="2" type="ORF">BHV79_06410</name>
</gene>
<accession>A0A1Q6I9G1</accession>
<proteinExistence type="predicted"/>
<reference evidence="2 3" key="1">
    <citation type="journal article" date="2016" name="Nat. Biotechnol.">
        <title>Measurement of bacterial replication rates in microbial communities.</title>
        <authorList>
            <person name="Brown C.T."/>
            <person name="Olm M.R."/>
            <person name="Thomas B.C."/>
            <person name="Banfield J.F."/>
        </authorList>
    </citation>
    <scope>NUCLEOTIDE SEQUENCE [LARGE SCALE GENOMIC DNA]</scope>
    <source>
        <strain evidence="2">45_41</strain>
    </source>
</reference>
<sequence length="135" mass="16106">MRQRIYIWIAIAIVLLLLFGSCRSIKYVPVETVRTDSLYLTVHERDSIHIKDFIYIREKGDTVFVERWRTQYRDRGRTDTLYVDRVREVQVPYPVEKELTWWQKTKIELGELSIGIILVLLIVVIWLIKKKGGAR</sequence>
<keyword evidence="1" id="KW-0472">Membrane</keyword>